<evidence type="ECO:0000256" key="6">
    <source>
        <dbReference type="SAM" id="MobiDB-lite"/>
    </source>
</evidence>
<dbReference type="GO" id="GO:0005886">
    <property type="term" value="C:plasma membrane"/>
    <property type="evidence" value="ECO:0007669"/>
    <property type="project" value="TreeGrafter"/>
</dbReference>
<dbReference type="InterPro" id="IPR046338">
    <property type="entry name" value="GAIN_dom_sf"/>
</dbReference>
<dbReference type="InterPro" id="IPR000832">
    <property type="entry name" value="GPCR_2_secretin-like"/>
</dbReference>
<evidence type="ECO:0000259" key="8">
    <source>
        <dbReference type="PROSITE" id="PS50221"/>
    </source>
</evidence>
<dbReference type="SMART" id="SM00303">
    <property type="entry name" value="GPS"/>
    <property type="match status" value="1"/>
</dbReference>
<dbReference type="Gene3D" id="1.20.1070.10">
    <property type="entry name" value="Rhodopsin 7-helix transmembrane proteins"/>
    <property type="match status" value="1"/>
</dbReference>
<evidence type="ECO:0000256" key="1">
    <source>
        <dbReference type="ARBA" id="ARBA00004141"/>
    </source>
</evidence>
<protein>
    <submittedName>
        <fullName evidence="10">Uncharacterized protein</fullName>
    </submittedName>
</protein>
<feature type="transmembrane region" description="Helical" evidence="7">
    <location>
        <begin position="524"/>
        <end position="545"/>
    </location>
</feature>
<name>A0AAN8BKL6_9TELE</name>
<dbReference type="AlphaFoldDB" id="A0AAN8BKL6"/>
<feature type="transmembrane region" description="Helical" evidence="7">
    <location>
        <begin position="617"/>
        <end position="636"/>
    </location>
</feature>
<feature type="transmembrane region" description="Helical" evidence="7">
    <location>
        <begin position="478"/>
        <end position="504"/>
    </location>
</feature>
<feature type="region of interest" description="Disordered" evidence="6">
    <location>
        <begin position="677"/>
        <end position="700"/>
    </location>
</feature>
<feature type="transmembrane region" description="Helical" evidence="7">
    <location>
        <begin position="455"/>
        <end position="472"/>
    </location>
</feature>
<evidence type="ECO:0000256" key="4">
    <source>
        <dbReference type="ARBA" id="ARBA00023136"/>
    </source>
</evidence>
<keyword evidence="4 7" id="KW-0472">Membrane</keyword>
<keyword evidence="5" id="KW-1015">Disulfide bond</keyword>
<dbReference type="GO" id="GO:0004930">
    <property type="term" value="F:G protein-coupled receptor activity"/>
    <property type="evidence" value="ECO:0007669"/>
    <property type="project" value="InterPro"/>
</dbReference>
<feature type="transmembrane region" description="Helical" evidence="7">
    <location>
        <begin position="648"/>
        <end position="667"/>
    </location>
</feature>
<dbReference type="Pfam" id="PF00002">
    <property type="entry name" value="7tm_2"/>
    <property type="match status" value="1"/>
</dbReference>
<dbReference type="GO" id="GO:0007166">
    <property type="term" value="P:cell surface receptor signaling pathway"/>
    <property type="evidence" value="ECO:0007669"/>
    <property type="project" value="InterPro"/>
</dbReference>
<dbReference type="Gene3D" id="2.60.220.50">
    <property type="match status" value="1"/>
</dbReference>
<dbReference type="PRINTS" id="PR00249">
    <property type="entry name" value="GPCRSECRETIN"/>
</dbReference>
<gene>
    <name evidence="10" type="ORF">CesoFtcFv8_017197</name>
</gene>
<evidence type="ECO:0000256" key="3">
    <source>
        <dbReference type="ARBA" id="ARBA00022989"/>
    </source>
</evidence>
<dbReference type="InterPro" id="IPR057244">
    <property type="entry name" value="GAIN_B"/>
</dbReference>
<evidence type="ECO:0000256" key="7">
    <source>
        <dbReference type="SAM" id="Phobius"/>
    </source>
</evidence>
<feature type="transmembrane region" description="Helical" evidence="7">
    <location>
        <begin position="422"/>
        <end position="443"/>
    </location>
</feature>
<dbReference type="InterPro" id="IPR000203">
    <property type="entry name" value="GPS"/>
</dbReference>
<feature type="compositionally biased region" description="Low complexity" evidence="6">
    <location>
        <begin position="679"/>
        <end position="694"/>
    </location>
</feature>
<organism evidence="10 11">
    <name type="scientific">Champsocephalus esox</name>
    <name type="common">pike icefish</name>
    <dbReference type="NCBI Taxonomy" id="159716"/>
    <lineage>
        <taxon>Eukaryota</taxon>
        <taxon>Metazoa</taxon>
        <taxon>Chordata</taxon>
        <taxon>Craniata</taxon>
        <taxon>Vertebrata</taxon>
        <taxon>Euteleostomi</taxon>
        <taxon>Actinopterygii</taxon>
        <taxon>Neopterygii</taxon>
        <taxon>Teleostei</taxon>
        <taxon>Neoteleostei</taxon>
        <taxon>Acanthomorphata</taxon>
        <taxon>Eupercaria</taxon>
        <taxon>Perciformes</taxon>
        <taxon>Notothenioidei</taxon>
        <taxon>Channichthyidae</taxon>
        <taxon>Champsocephalus</taxon>
    </lineage>
</organism>
<feature type="transmembrane region" description="Helical" evidence="7">
    <location>
        <begin position="578"/>
        <end position="596"/>
    </location>
</feature>
<dbReference type="Proteomes" id="UP001335648">
    <property type="component" value="Unassembled WGS sequence"/>
</dbReference>
<keyword evidence="11" id="KW-1185">Reference proteome</keyword>
<dbReference type="InterPro" id="IPR017981">
    <property type="entry name" value="GPCR_2-like_7TM"/>
</dbReference>
<dbReference type="PROSITE" id="PS50261">
    <property type="entry name" value="G_PROTEIN_RECEP_F2_4"/>
    <property type="match status" value="1"/>
</dbReference>
<reference evidence="10 11" key="1">
    <citation type="journal article" date="2023" name="Mol. Biol. Evol.">
        <title>Genomics of Secondarily Temperate Adaptation in the Only Non-Antarctic Icefish.</title>
        <authorList>
            <person name="Rivera-Colon A.G."/>
            <person name="Rayamajhi N."/>
            <person name="Minhas B.F."/>
            <person name="Madrigal G."/>
            <person name="Bilyk K.T."/>
            <person name="Yoon V."/>
            <person name="Hune M."/>
            <person name="Gregory S."/>
            <person name="Cheng C.H.C."/>
            <person name="Catchen J.M."/>
        </authorList>
    </citation>
    <scope>NUCLEOTIDE SEQUENCE [LARGE SCALE GENOMIC DNA]</scope>
    <source>
        <strain evidence="10">JC2023a</strain>
    </source>
</reference>
<keyword evidence="2 7" id="KW-0812">Transmembrane</keyword>
<evidence type="ECO:0000313" key="11">
    <source>
        <dbReference type="Proteomes" id="UP001335648"/>
    </source>
</evidence>
<comment type="subcellular location">
    <subcellularLocation>
        <location evidence="1">Membrane</location>
        <topology evidence="1">Multi-pass membrane protein</topology>
    </subcellularLocation>
</comment>
<dbReference type="GO" id="GO:0007189">
    <property type="term" value="P:adenylate cyclase-activating G protein-coupled receptor signaling pathway"/>
    <property type="evidence" value="ECO:0007669"/>
    <property type="project" value="TreeGrafter"/>
</dbReference>
<accession>A0AAN8BKL6</accession>
<evidence type="ECO:0000259" key="9">
    <source>
        <dbReference type="PROSITE" id="PS50261"/>
    </source>
</evidence>
<evidence type="ECO:0000313" key="10">
    <source>
        <dbReference type="EMBL" id="KAK5886125.1"/>
    </source>
</evidence>
<dbReference type="PANTHER" id="PTHR12011:SF474">
    <property type="entry name" value="ADHESION G PROTEIN-COUPLED RECEPTOR G11-RELATED"/>
    <property type="match status" value="1"/>
</dbReference>
<proteinExistence type="predicted"/>
<dbReference type="Pfam" id="PF01825">
    <property type="entry name" value="GPS"/>
    <property type="match status" value="1"/>
</dbReference>
<evidence type="ECO:0000256" key="2">
    <source>
        <dbReference type="ARBA" id="ARBA00022692"/>
    </source>
</evidence>
<sequence length="700" mass="77221">MQETASLRMLPLDVKLHWMCVAVLLYGLYIKNSVSPNSCSLQNTLFVSFKMGYGRFPLGVVEINGTKLCFRIPLVDTDCCVPDDFNCNLTITGTGENYSLVLNKNILSNQNIVVITVPDYNYTCMPSTINNTYLDIHRCLKTGVHNINLSKQNFSGNVPPCDENDCKDAEETDEYKITVFDKNKTYLCKLCKPSGSNDNQDDSIIQPDTSIIQPAPPNNSPETAAKVMNNLSSLVDTMGNSSTASIRLGNISGVIARLPKENHTELNFGVSASGDMHMLKNNTNSGKGFSRSVQIPAEASAMAVKGNSPFAAVLLFPGMFEDNPNSFYLNNEALGIEMGTEISNLSHSIDVRYTGVNMTGRIGTCRSWDGKGEANWISDGCKTKEKNGTIVCQCSHLTFFAILMSPAPTNMSSTDFKSLTTITSIGCGLSIVFLTLALFMHCLIRKGKASQTTQILIHLFVALITLNLTFLVNESIAAMGNFAACVTIAAVMHYAMLATFTWFFMQALHLYFILWKLPTDIKHYIRKISAAGWVTPAVVVLALVATSQYDFIAIYTDDGNTANMCWIPNAVIHQVVNIGYYAVVFIFTFVMFIATLRQIVLLKPAEKKPKDSSSFRTNFFSILGLFLLFGITWAFAFFSYGPMLTPSYYIFTILNSFQGFFLAIYYFRSSKIVGEDRSSMSSTNTTSSTATSNTVVKPPH</sequence>
<feature type="domain" description="G-protein coupled receptors family 2 profile 2" evidence="9">
    <location>
        <begin position="419"/>
        <end position="670"/>
    </location>
</feature>
<comment type="caution">
    <text evidence="10">The sequence shown here is derived from an EMBL/GenBank/DDBJ whole genome shotgun (WGS) entry which is preliminary data.</text>
</comment>
<dbReference type="PANTHER" id="PTHR12011">
    <property type="entry name" value="ADHESION G-PROTEIN COUPLED RECEPTOR"/>
    <property type="match status" value="1"/>
</dbReference>
<keyword evidence="3 7" id="KW-1133">Transmembrane helix</keyword>
<feature type="domain" description="GAIN-B" evidence="8">
    <location>
        <begin position="266"/>
        <end position="410"/>
    </location>
</feature>
<dbReference type="EMBL" id="JAULUE010002059">
    <property type="protein sequence ID" value="KAK5886125.1"/>
    <property type="molecule type" value="Genomic_DNA"/>
</dbReference>
<evidence type="ECO:0000256" key="5">
    <source>
        <dbReference type="ARBA" id="ARBA00023157"/>
    </source>
</evidence>
<dbReference type="PROSITE" id="PS50221">
    <property type="entry name" value="GAIN_B"/>
    <property type="match status" value="1"/>
</dbReference>